<evidence type="ECO:0000259" key="2">
    <source>
        <dbReference type="Pfam" id="PF02720"/>
    </source>
</evidence>
<accession>R4Z0R9</accession>
<comment type="caution">
    <text evidence="3">The sequence shown here is derived from an EMBL/GenBank/DDBJ whole genome shotgun (WGS) entry which is preliminary data.</text>
</comment>
<name>R4Z0R9_9ACTN</name>
<dbReference type="STRING" id="1229780.BN381_400047"/>
<evidence type="ECO:0000256" key="1">
    <source>
        <dbReference type="SAM" id="MobiDB-lite"/>
    </source>
</evidence>
<sequence length="484" mass="52446">MSSTAVLHSTSTSSGKGEGEGDDHLSVLRDRLRREGLAESAAGDPVGSHRHPERVANHSATVALEHAEAALDELFAAGVCPGDSRDAVVWIEQLEHLGRRVDAARAELTGAIQAHVLHAPDGHGSARIMVRHVGKLSDAEADFRAKTATAAARLPKVRAAWQAGELSTCAVRILGRIHANQRVAPAMAARQDEFIADARSWSNRTFARKAYRWARLIDEDGPEPRNERDHHKRDARLTQNPWDLSWEVTGFFASTQGAQMREIFDHYLDAEFKADWETAKARVGDEVSNDDLDRTDAQRRADALFRIFQDAAAAPEGAVPPGFVHNIVWSASAFQEMLAAMDADRAPKFDADDFMCRTDDGHDVDPTEAAATSLLGQFRRVVVDAAGVVIDLGRARRFTGSARTAATAARTHCVWPGCHAPASRCEIDHLHEHGRGGLTNPHNAAPLCGLCRMRHKPHYAESVIMPNGGADVLVGAGSAVLCSA</sequence>
<proteinExistence type="predicted"/>
<dbReference type="OrthoDB" id="5244772at2"/>
<organism evidence="3 4">
    <name type="scientific">Candidatus Neomicrothrix parvicella RN1</name>
    <dbReference type="NCBI Taxonomy" id="1229780"/>
    <lineage>
        <taxon>Bacteria</taxon>
        <taxon>Bacillati</taxon>
        <taxon>Actinomycetota</taxon>
        <taxon>Acidimicrobiia</taxon>
        <taxon>Acidimicrobiales</taxon>
        <taxon>Microthrixaceae</taxon>
        <taxon>Candidatus Neomicrothrix</taxon>
    </lineage>
</organism>
<feature type="region of interest" description="Disordered" evidence="1">
    <location>
        <begin position="1"/>
        <end position="23"/>
    </location>
</feature>
<evidence type="ECO:0000313" key="4">
    <source>
        <dbReference type="Proteomes" id="UP000018291"/>
    </source>
</evidence>
<reference evidence="3 4" key="1">
    <citation type="journal article" date="2013" name="ISME J.">
        <title>Metabolic model for the filamentous 'Candidatus Microthrix parvicella' based on genomic and metagenomic analyses.</title>
        <authorList>
            <person name="Jon McIlroy S."/>
            <person name="Kristiansen R."/>
            <person name="Albertsen M."/>
            <person name="Michael Karst S."/>
            <person name="Rossetti S."/>
            <person name="Lund Nielsen J."/>
            <person name="Tandoi V."/>
            <person name="James Seviour R."/>
            <person name="Nielsen P.H."/>
        </authorList>
    </citation>
    <scope>NUCLEOTIDE SEQUENCE [LARGE SCALE GENOMIC DNA]</scope>
    <source>
        <strain evidence="3 4">RN1</strain>
    </source>
</reference>
<feature type="domain" description="DUF222" evidence="2">
    <location>
        <begin position="92"/>
        <end position="339"/>
    </location>
</feature>
<dbReference type="RefSeq" id="WP_012228706.1">
    <property type="nucleotide sequence ID" value="NZ_HG422565.1"/>
</dbReference>
<dbReference type="AlphaFoldDB" id="R4Z0R9"/>
<dbReference type="eggNOG" id="COG1403">
    <property type="taxonomic scope" value="Bacteria"/>
</dbReference>
<dbReference type="CDD" id="cd00085">
    <property type="entry name" value="HNHc"/>
    <property type="match status" value="1"/>
</dbReference>
<keyword evidence="4" id="KW-1185">Reference proteome</keyword>
<dbReference type="HOGENOM" id="CLU_035116_0_0_11"/>
<dbReference type="InterPro" id="IPR003615">
    <property type="entry name" value="HNH_nuc"/>
</dbReference>
<gene>
    <name evidence="3" type="ORF">BN381_400047</name>
</gene>
<evidence type="ECO:0000313" key="3">
    <source>
        <dbReference type="EMBL" id="CCM64529.1"/>
    </source>
</evidence>
<dbReference type="Gene3D" id="1.10.30.50">
    <property type="match status" value="1"/>
</dbReference>
<dbReference type="InterPro" id="IPR003870">
    <property type="entry name" value="DUF222"/>
</dbReference>
<dbReference type="EMBL" id="CANL01000035">
    <property type="protein sequence ID" value="CCM64529.1"/>
    <property type="molecule type" value="Genomic_DNA"/>
</dbReference>
<protein>
    <recommendedName>
        <fullName evidence="2">DUF222 domain-containing protein</fullName>
    </recommendedName>
</protein>
<dbReference type="Pfam" id="PF02720">
    <property type="entry name" value="DUF222"/>
    <property type="match status" value="1"/>
</dbReference>
<dbReference type="Proteomes" id="UP000018291">
    <property type="component" value="Unassembled WGS sequence"/>
</dbReference>